<evidence type="ECO:0000256" key="2">
    <source>
        <dbReference type="ARBA" id="ARBA00023015"/>
    </source>
</evidence>
<dbReference type="InterPro" id="IPR036390">
    <property type="entry name" value="WH_DNA-bd_sf"/>
</dbReference>
<dbReference type="GO" id="GO:0000976">
    <property type="term" value="F:transcription cis-regulatory region binding"/>
    <property type="evidence" value="ECO:0007669"/>
    <property type="project" value="TreeGrafter"/>
</dbReference>
<evidence type="ECO:0000256" key="4">
    <source>
        <dbReference type="ARBA" id="ARBA00023163"/>
    </source>
</evidence>
<gene>
    <name evidence="6" type="ORF">HHL15_24235</name>
</gene>
<keyword evidence="3" id="KW-0238">DNA-binding</keyword>
<name>A0A848GDV1_9RHOO</name>
<comment type="similarity">
    <text evidence="1">Belongs to the LysR transcriptional regulatory family.</text>
</comment>
<comment type="caution">
    <text evidence="6">The sequence shown here is derived from an EMBL/GenBank/DDBJ whole genome shotgun (WGS) entry which is preliminary data.</text>
</comment>
<evidence type="ECO:0000313" key="7">
    <source>
        <dbReference type="Proteomes" id="UP000580043"/>
    </source>
</evidence>
<dbReference type="PROSITE" id="PS50931">
    <property type="entry name" value="HTH_LYSR"/>
    <property type="match status" value="1"/>
</dbReference>
<protein>
    <submittedName>
        <fullName evidence="6">LysR family transcriptional regulator</fullName>
    </submittedName>
</protein>
<dbReference type="InterPro" id="IPR005119">
    <property type="entry name" value="LysR_subst-bd"/>
</dbReference>
<dbReference type="AlphaFoldDB" id="A0A848GDV1"/>
<dbReference type="Pfam" id="PF00126">
    <property type="entry name" value="HTH_1"/>
    <property type="match status" value="1"/>
</dbReference>
<dbReference type="SUPFAM" id="SSF53850">
    <property type="entry name" value="Periplasmic binding protein-like II"/>
    <property type="match status" value="1"/>
</dbReference>
<dbReference type="RefSeq" id="WP_169148382.1">
    <property type="nucleotide sequence ID" value="NZ_JABBGA010000038.1"/>
</dbReference>
<proteinExistence type="inferred from homology"/>
<organism evidence="6 7">
    <name type="scientific">Zoogloea dura</name>
    <dbReference type="NCBI Taxonomy" id="2728840"/>
    <lineage>
        <taxon>Bacteria</taxon>
        <taxon>Pseudomonadati</taxon>
        <taxon>Pseudomonadota</taxon>
        <taxon>Betaproteobacteria</taxon>
        <taxon>Rhodocyclales</taxon>
        <taxon>Zoogloeaceae</taxon>
        <taxon>Zoogloea</taxon>
    </lineage>
</organism>
<keyword evidence="4" id="KW-0804">Transcription</keyword>
<evidence type="ECO:0000256" key="3">
    <source>
        <dbReference type="ARBA" id="ARBA00023125"/>
    </source>
</evidence>
<evidence type="ECO:0000313" key="6">
    <source>
        <dbReference type="EMBL" id="NML28866.1"/>
    </source>
</evidence>
<dbReference type="InterPro" id="IPR036388">
    <property type="entry name" value="WH-like_DNA-bd_sf"/>
</dbReference>
<accession>A0A848GDV1</accession>
<dbReference type="Gene3D" id="3.40.190.290">
    <property type="match status" value="1"/>
</dbReference>
<dbReference type="EMBL" id="JABBGA010000038">
    <property type="protein sequence ID" value="NML28866.1"/>
    <property type="molecule type" value="Genomic_DNA"/>
</dbReference>
<evidence type="ECO:0000259" key="5">
    <source>
        <dbReference type="PROSITE" id="PS50931"/>
    </source>
</evidence>
<dbReference type="SUPFAM" id="SSF46785">
    <property type="entry name" value="Winged helix' DNA-binding domain"/>
    <property type="match status" value="1"/>
</dbReference>
<keyword evidence="2" id="KW-0805">Transcription regulation</keyword>
<evidence type="ECO:0000256" key="1">
    <source>
        <dbReference type="ARBA" id="ARBA00009437"/>
    </source>
</evidence>
<dbReference type="InterPro" id="IPR000847">
    <property type="entry name" value="LysR_HTH_N"/>
</dbReference>
<dbReference type="GO" id="GO:0003700">
    <property type="term" value="F:DNA-binding transcription factor activity"/>
    <property type="evidence" value="ECO:0007669"/>
    <property type="project" value="InterPro"/>
</dbReference>
<dbReference type="Pfam" id="PF03466">
    <property type="entry name" value="LysR_substrate"/>
    <property type="match status" value="1"/>
</dbReference>
<sequence length="312" mass="33913">MSPPQPRDVLTPEALAMLQCIVECGSFAAAARSMGMVPSALTYRVRQIEDSLDVLLFDRSSRQARPTEAGRELLREGRRLLAELDAVANRVKRVATGWEPSFTLAVDGMINRQTLFELCEAFLAQAPPTRLRLRDEVLSGTLEALSSGQADLALGVVAESVIAAGLESLPLGSQRFIFAVAPQHPLAHATAPLDDDTIARHRAVAVADSTQRGSGLTIGLLAGQDVFTVPKLRDKLEAQLRGIGVGFLPERLARPYIDSGHLVTPPVVRQERIFNVSYAWRKSATPQGKAMAWWLARLADPVTRKALVDRPA</sequence>
<dbReference type="PANTHER" id="PTHR30126">
    <property type="entry name" value="HTH-TYPE TRANSCRIPTIONAL REGULATOR"/>
    <property type="match status" value="1"/>
</dbReference>
<dbReference type="PANTHER" id="PTHR30126:SF4">
    <property type="entry name" value="LYSR FAMILY TRANSCRIPTIONAL REGULATOR"/>
    <property type="match status" value="1"/>
</dbReference>
<feature type="domain" description="HTH lysR-type" evidence="5">
    <location>
        <begin position="10"/>
        <end position="67"/>
    </location>
</feature>
<dbReference type="Proteomes" id="UP000580043">
    <property type="component" value="Unassembled WGS sequence"/>
</dbReference>
<dbReference type="Gene3D" id="1.10.10.10">
    <property type="entry name" value="Winged helix-like DNA-binding domain superfamily/Winged helix DNA-binding domain"/>
    <property type="match status" value="1"/>
</dbReference>
<keyword evidence="7" id="KW-1185">Reference proteome</keyword>
<reference evidence="6 7" key="1">
    <citation type="submission" date="2020-04" db="EMBL/GenBank/DDBJ databases">
        <title>Zoogloea sp. G-4-1-14 isolated from soil.</title>
        <authorList>
            <person name="Dahal R.H."/>
        </authorList>
    </citation>
    <scope>NUCLEOTIDE SEQUENCE [LARGE SCALE GENOMIC DNA]</scope>
    <source>
        <strain evidence="6 7">G-4-1-14</strain>
    </source>
</reference>